<dbReference type="AlphaFoldDB" id="A0B8X4"/>
<dbReference type="GO" id="GO:0006388">
    <property type="term" value="P:tRNA splicing, via endonucleolytic cleavage and ligation"/>
    <property type="evidence" value="ECO:0007669"/>
    <property type="project" value="UniProtKB-UniRule"/>
</dbReference>
<keyword evidence="2 5" id="KW-0819">tRNA processing</keyword>
<reference evidence="7 8" key="1">
    <citation type="submission" date="2006-10" db="EMBL/GenBank/DDBJ databases">
        <title>Complete sequence of Methanosaeta thermophila PT.</title>
        <authorList>
            <consortium name="US DOE Joint Genome Institute"/>
            <person name="Copeland A."/>
            <person name="Lucas S."/>
            <person name="Lapidus A."/>
            <person name="Barry K."/>
            <person name="Detter J.C."/>
            <person name="Glavina del Rio T."/>
            <person name="Hammon N."/>
            <person name="Israni S."/>
            <person name="Pitluck S."/>
            <person name="Chain P."/>
            <person name="Malfatti S."/>
            <person name="Shin M."/>
            <person name="Vergez L."/>
            <person name="Schmutz J."/>
            <person name="Larimer F."/>
            <person name="Land M."/>
            <person name="Hauser L."/>
            <person name="Kyrpides N."/>
            <person name="Kim E."/>
            <person name="Smith K.S."/>
            <person name="Ingram-Smith C."/>
            <person name="Richardson P."/>
        </authorList>
    </citation>
    <scope>NUCLEOTIDE SEQUENCE [LARGE SCALE GENOMIC DNA]</scope>
    <source>
        <strain evidence="8">DSM 6194 / JCM 14653 / NBRC 101360 / PT</strain>
    </source>
</reference>
<comment type="function">
    <text evidence="5">Activates the tRNA-splicing ligase complex by facilitating the enzymatic turnover of catalytic subunit RtcB. Acts by promoting the guanylylation of RtcB, a key intermediate step in tRNA ligation. Can also alter the NTP specificity of RtcB such that ATP, dGTP or ITP is used efficiently.</text>
</comment>
<feature type="binding site" evidence="5">
    <location>
        <position position="11"/>
    </location>
    <ligand>
        <name>Ca(2+)</name>
        <dbReference type="ChEBI" id="CHEBI:29108"/>
    </ligand>
</feature>
<sequence>MQYEFLEHTADVKFRAYGTSPEEMLRNAALAMFSAMIDTKTVRHEMVWEVELEAEDMESLAYKWLSELLFLFSAELAVFSDFDISLSHNSVWRLNARVHGEHIDRKRHSFETEVKAVTLHQFEVRPGDSDRPWIMQVVLDV</sequence>
<protein>
    <recommendedName>
        <fullName evidence="5">Protein archease</fullName>
    </recommendedName>
</protein>
<dbReference type="KEGG" id="mtp:Mthe_1373"/>
<dbReference type="SUPFAM" id="SSF69819">
    <property type="entry name" value="MTH1598-like"/>
    <property type="match status" value="1"/>
</dbReference>
<dbReference type="GeneID" id="4462091"/>
<dbReference type="PANTHER" id="PTHR12682:SF11">
    <property type="entry name" value="PROTEIN ARCHEASE"/>
    <property type="match status" value="1"/>
</dbReference>
<dbReference type="InterPro" id="IPR022952">
    <property type="entry name" value="Archease_arc"/>
</dbReference>
<dbReference type="EMBL" id="CP000477">
    <property type="protein sequence ID" value="ABK15148.1"/>
    <property type="molecule type" value="Genomic_DNA"/>
</dbReference>
<proteinExistence type="inferred from homology"/>
<dbReference type="Proteomes" id="UP000000674">
    <property type="component" value="Chromosome"/>
</dbReference>
<evidence type="ECO:0000313" key="7">
    <source>
        <dbReference type="EMBL" id="ABK15148.1"/>
    </source>
</evidence>
<dbReference type="OrthoDB" id="8831at2157"/>
<accession>A0B8X4</accession>
<evidence type="ECO:0000256" key="4">
    <source>
        <dbReference type="ARBA" id="ARBA00022837"/>
    </source>
</evidence>
<dbReference type="HAMAP" id="MF_01222">
    <property type="entry name" value="Archease_arch"/>
    <property type="match status" value="1"/>
</dbReference>
<name>A0B8X4_METTP</name>
<keyword evidence="8" id="KW-1185">Reference proteome</keyword>
<dbReference type="PANTHER" id="PTHR12682">
    <property type="entry name" value="ARCHEASE"/>
    <property type="match status" value="1"/>
</dbReference>
<keyword evidence="3 5" id="KW-0479">Metal-binding</keyword>
<dbReference type="Gene3D" id="3.55.10.10">
    <property type="entry name" value="Archease domain"/>
    <property type="match status" value="1"/>
</dbReference>
<dbReference type="GO" id="GO:0005509">
    <property type="term" value="F:calcium ion binding"/>
    <property type="evidence" value="ECO:0007669"/>
    <property type="project" value="UniProtKB-UniRule"/>
</dbReference>
<evidence type="ECO:0000256" key="2">
    <source>
        <dbReference type="ARBA" id="ARBA00022694"/>
    </source>
</evidence>
<evidence type="ECO:0000259" key="6">
    <source>
        <dbReference type="Pfam" id="PF01951"/>
    </source>
</evidence>
<dbReference type="InterPro" id="IPR023572">
    <property type="entry name" value="Archease_dom"/>
</dbReference>
<dbReference type="RefSeq" id="WP_011696540.1">
    <property type="nucleotide sequence ID" value="NC_008553.1"/>
</dbReference>
<dbReference type="HOGENOM" id="CLU_111362_3_0_2"/>
<evidence type="ECO:0000256" key="3">
    <source>
        <dbReference type="ARBA" id="ARBA00022723"/>
    </source>
</evidence>
<gene>
    <name evidence="7" type="ordered locus">Mthe_1373</name>
</gene>
<evidence type="ECO:0000313" key="8">
    <source>
        <dbReference type="Proteomes" id="UP000000674"/>
    </source>
</evidence>
<dbReference type="NCBIfam" id="NF001617">
    <property type="entry name" value="PRK00407.1"/>
    <property type="match status" value="1"/>
</dbReference>
<evidence type="ECO:0000256" key="1">
    <source>
        <dbReference type="ARBA" id="ARBA00007963"/>
    </source>
</evidence>
<evidence type="ECO:0000256" key="5">
    <source>
        <dbReference type="HAMAP-Rule" id="MF_01222"/>
    </source>
</evidence>
<organism evidence="7 8">
    <name type="scientific">Methanothrix thermoacetophila (strain DSM 6194 / JCM 14653 / NBRC 101360 / PT)</name>
    <name type="common">Methanosaeta thermophila</name>
    <dbReference type="NCBI Taxonomy" id="349307"/>
    <lineage>
        <taxon>Archaea</taxon>
        <taxon>Methanobacteriati</taxon>
        <taxon>Methanobacteriota</taxon>
        <taxon>Stenosarchaea group</taxon>
        <taxon>Methanomicrobia</taxon>
        <taxon>Methanotrichales</taxon>
        <taxon>Methanotrichaceae</taxon>
        <taxon>Methanothrix</taxon>
    </lineage>
</organism>
<keyword evidence="4 5" id="KW-0106">Calcium</keyword>
<dbReference type="InterPro" id="IPR002804">
    <property type="entry name" value="Archease"/>
</dbReference>
<feature type="domain" description="Archease" evidence="6">
    <location>
        <begin position="3"/>
        <end position="141"/>
    </location>
</feature>
<dbReference type="Pfam" id="PF01951">
    <property type="entry name" value="Archease"/>
    <property type="match status" value="1"/>
</dbReference>
<dbReference type="STRING" id="349307.Mthe_1373"/>
<comment type="similarity">
    <text evidence="1 5">Belongs to the archease family.</text>
</comment>
<dbReference type="InterPro" id="IPR036820">
    <property type="entry name" value="Archease_dom_sf"/>
</dbReference>
<feature type="binding site" evidence="5">
    <location>
        <position position="141"/>
    </location>
    <ligand>
        <name>Ca(2+)</name>
        <dbReference type="ChEBI" id="CHEBI:29108"/>
    </ligand>
</feature>
<feature type="binding site" evidence="5">
    <location>
        <position position="140"/>
    </location>
    <ligand>
        <name>Ca(2+)</name>
        <dbReference type="ChEBI" id="CHEBI:29108"/>
    </ligand>
</feature>